<dbReference type="GO" id="GO:0045505">
    <property type="term" value="F:dynein intermediate chain binding"/>
    <property type="evidence" value="ECO:0007669"/>
    <property type="project" value="TreeGrafter"/>
</dbReference>
<dbReference type="InterPro" id="IPR005334">
    <property type="entry name" value="Tctex-1-like"/>
</dbReference>
<keyword evidence="3" id="KW-1185">Reference proteome</keyword>
<name>A0A9N8PX99_CHRIL</name>
<dbReference type="GO" id="GO:0005868">
    <property type="term" value="C:cytoplasmic dynein complex"/>
    <property type="evidence" value="ECO:0007669"/>
    <property type="project" value="TreeGrafter"/>
</dbReference>
<protein>
    <submittedName>
        <fullName evidence="2">Uncharacterized protein</fullName>
    </submittedName>
</protein>
<proteinExistence type="inferred from homology"/>
<dbReference type="OrthoDB" id="10248487at2759"/>
<dbReference type="Gene3D" id="3.30.1140.40">
    <property type="entry name" value="Tctex-1"/>
    <property type="match status" value="1"/>
</dbReference>
<dbReference type="GO" id="GO:0007018">
    <property type="term" value="P:microtubule-based movement"/>
    <property type="evidence" value="ECO:0007669"/>
    <property type="project" value="TreeGrafter"/>
</dbReference>
<dbReference type="EMBL" id="LR824008">
    <property type="protein sequence ID" value="CAD0196658.1"/>
    <property type="molecule type" value="Genomic_DNA"/>
</dbReference>
<dbReference type="Proteomes" id="UP001154114">
    <property type="component" value="Chromosome 5"/>
</dbReference>
<dbReference type="CDD" id="cd21451">
    <property type="entry name" value="DLC-like_TCTEX1D"/>
    <property type="match status" value="1"/>
</dbReference>
<organism evidence="2 3">
    <name type="scientific">Chrysodeixis includens</name>
    <name type="common">Soybean looper</name>
    <name type="synonym">Pseudoplusia includens</name>
    <dbReference type="NCBI Taxonomy" id="689277"/>
    <lineage>
        <taxon>Eukaryota</taxon>
        <taxon>Metazoa</taxon>
        <taxon>Ecdysozoa</taxon>
        <taxon>Arthropoda</taxon>
        <taxon>Hexapoda</taxon>
        <taxon>Insecta</taxon>
        <taxon>Pterygota</taxon>
        <taxon>Neoptera</taxon>
        <taxon>Endopterygota</taxon>
        <taxon>Lepidoptera</taxon>
        <taxon>Glossata</taxon>
        <taxon>Ditrysia</taxon>
        <taxon>Noctuoidea</taxon>
        <taxon>Noctuidae</taxon>
        <taxon>Plusiinae</taxon>
        <taxon>Chrysodeixis</taxon>
    </lineage>
</organism>
<dbReference type="PANTHER" id="PTHR21255">
    <property type="entry name" value="T-COMPLEX-ASSOCIATED-TESTIS-EXPRESSED 1/ DYNEIN LIGHT CHAIN"/>
    <property type="match status" value="1"/>
</dbReference>
<dbReference type="Pfam" id="PF03645">
    <property type="entry name" value="Tctex-1"/>
    <property type="match status" value="1"/>
</dbReference>
<evidence type="ECO:0000256" key="1">
    <source>
        <dbReference type="ARBA" id="ARBA00005361"/>
    </source>
</evidence>
<accession>A0A9N8PX99</accession>
<evidence type="ECO:0000313" key="2">
    <source>
        <dbReference type="EMBL" id="CAD0196658.1"/>
    </source>
</evidence>
<dbReference type="GO" id="GO:0005737">
    <property type="term" value="C:cytoplasm"/>
    <property type="evidence" value="ECO:0007669"/>
    <property type="project" value="TreeGrafter"/>
</dbReference>
<gene>
    <name evidence="2" type="ORF">CINC_LOCUS10946</name>
</gene>
<evidence type="ECO:0000313" key="3">
    <source>
        <dbReference type="Proteomes" id="UP001154114"/>
    </source>
</evidence>
<reference evidence="2" key="1">
    <citation type="submission" date="2021-12" db="EMBL/GenBank/DDBJ databases">
        <authorList>
            <person name="King R."/>
        </authorList>
    </citation>
    <scope>NUCLEOTIDE SEQUENCE</scope>
</reference>
<dbReference type="AlphaFoldDB" id="A0A9N8PX99"/>
<sequence>MDAANKKSKVSMMLVKSNTQTKSTVTVAGKSMSRMLKSRKQSYGFSGVPGIQAPGGWTSQIGIEFKRPPLLFLNTYQLDSSFPFNPPAVEKIIDSILDVSFAEHKYNCQDSPATSLRIADDVMRETKSLGFNRYRIFSVVTIGQRRAQCYNNAVSFIWDHERDSYVNTQRENNSAFVQVTVFGVYLD</sequence>
<dbReference type="InterPro" id="IPR038586">
    <property type="entry name" value="Tctex-1-like_sf"/>
</dbReference>
<dbReference type="PANTHER" id="PTHR21255:SF7">
    <property type="entry name" value="DYNEIN LIGHT CHAIN TCTEX-TYPE PROTEIN 2B"/>
    <property type="match status" value="1"/>
</dbReference>
<comment type="similarity">
    <text evidence="1">Belongs to the dynein light chain Tctex-type family.</text>
</comment>